<dbReference type="InterPro" id="IPR028889">
    <property type="entry name" value="USP"/>
</dbReference>
<keyword evidence="1" id="KW-0472">Membrane</keyword>
<keyword evidence="3" id="KW-1185">Reference proteome</keyword>
<dbReference type="AlphaFoldDB" id="A0A0M3IT22"/>
<feature type="domain" description="USP" evidence="2">
    <location>
        <begin position="60"/>
        <end position="85"/>
    </location>
</feature>
<organism evidence="3 4">
    <name type="scientific">Ascaris lumbricoides</name>
    <name type="common">Giant roundworm</name>
    <dbReference type="NCBI Taxonomy" id="6252"/>
    <lineage>
        <taxon>Eukaryota</taxon>
        <taxon>Metazoa</taxon>
        <taxon>Ecdysozoa</taxon>
        <taxon>Nematoda</taxon>
        <taxon>Chromadorea</taxon>
        <taxon>Rhabditida</taxon>
        <taxon>Spirurina</taxon>
        <taxon>Ascaridomorpha</taxon>
        <taxon>Ascaridoidea</taxon>
        <taxon>Ascarididae</taxon>
        <taxon>Ascaris</taxon>
    </lineage>
</organism>
<dbReference type="InterPro" id="IPR038765">
    <property type="entry name" value="Papain-like_cys_pep_sf"/>
</dbReference>
<dbReference type="Proteomes" id="UP000036681">
    <property type="component" value="Unplaced"/>
</dbReference>
<dbReference type="Gene3D" id="3.90.70.10">
    <property type="entry name" value="Cysteine proteinases"/>
    <property type="match status" value="1"/>
</dbReference>
<evidence type="ECO:0000256" key="1">
    <source>
        <dbReference type="SAM" id="Phobius"/>
    </source>
</evidence>
<dbReference type="CDD" id="cd02257">
    <property type="entry name" value="Peptidase_C19"/>
    <property type="match status" value="1"/>
</dbReference>
<evidence type="ECO:0000313" key="3">
    <source>
        <dbReference type="Proteomes" id="UP000036681"/>
    </source>
</evidence>
<keyword evidence="1" id="KW-1133">Transmembrane helix</keyword>
<name>A0A0M3IT22_ASCLU</name>
<dbReference type="WBParaSite" id="ALUE_0002190001-mRNA-1">
    <property type="protein sequence ID" value="ALUE_0002190001-mRNA-1"/>
    <property type="gene ID" value="ALUE_0002190001"/>
</dbReference>
<dbReference type="PROSITE" id="PS50235">
    <property type="entry name" value="USP_3"/>
    <property type="match status" value="1"/>
</dbReference>
<feature type="transmembrane region" description="Helical" evidence="1">
    <location>
        <begin position="12"/>
        <end position="38"/>
    </location>
</feature>
<keyword evidence="1" id="KW-0812">Transmembrane</keyword>
<evidence type="ECO:0000259" key="2">
    <source>
        <dbReference type="PROSITE" id="PS50235"/>
    </source>
</evidence>
<protein>
    <submittedName>
        <fullName evidence="4">USP domain-containing protein</fullName>
    </submittedName>
</protein>
<dbReference type="SUPFAM" id="SSF54001">
    <property type="entry name" value="Cysteine proteinases"/>
    <property type="match status" value="1"/>
</dbReference>
<accession>A0A0M3IT22</accession>
<sequence>MSYSFPRGNVLISVSLQTIVTGVILGGSLLTAVYYFYVTSRSANANLRSKRKGNGGGAVPALYNLGNTCYVNSLLQALARFVLFR</sequence>
<reference evidence="4" key="1">
    <citation type="submission" date="2017-02" db="UniProtKB">
        <authorList>
            <consortium name="WormBaseParasite"/>
        </authorList>
    </citation>
    <scope>IDENTIFICATION</scope>
</reference>
<proteinExistence type="predicted"/>
<evidence type="ECO:0000313" key="4">
    <source>
        <dbReference type="WBParaSite" id="ALUE_0002190001-mRNA-1"/>
    </source>
</evidence>